<sequence length="154" mass="16364">MTASAWTDERIGRLKTLWLAGQTAEQIALDLANGITRSAVLGKVHRMGLSAGRPGRPPKRPGTGPKPPRLAPTGSLAARPIDARPVAATEHGLVTVLSVRRCQCRWPFGEPGAADFSLCGQPVTRGAFCALHAAIAYRPAADTPRTIDRLARLN</sequence>
<feature type="region of interest" description="Disordered" evidence="1">
    <location>
        <begin position="47"/>
        <end position="75"/>
    </location>
</feature>
<dbReference type="Proteomes" id="UP000532936">
    <property type="component" value="Unassembled WGS sequence"/>
</dbReference>
<evidence type="ECO:0000313" key="3">
    <source>
        <dbReference type="Proteomes" id="UP000532936"/>
    </source>
</evidence>
<organism evidence="2 3">
    <name type="scientific">Brevundimonas mediterranea</name>
    <dbReference type="NCBI Taxonomy" id="74329"/>
    <lineage>
        <taxon>Bacteria</taxon>
        <taxon>Pseudomonadati</taxon>
        <taxon>Pseudomonadota</taxon>
        <taxon>Alphaproteobacteria</taxon>
        <taxon>Caulobacterales</taxon>
        <taxon>Caulobacteraceae</taxon>
        <taxon>Brevundimonas</taxon>
    </lineage>
</organism>
<dbReference type="EMBL" id="JACIDA010000002">
    <property type="protein sequence ID" value="MBB3873163.1"/>
    <property type="molecule type" value="Genomic_DNA"/>
</dbReference>
<evidence type="ECO:0000256" key="1">
    <source>
        <dbReference type="SAM" id="MobiDB-lite"/>
    </source>
</evidence>
<dbReference type="Pfam" id="PF07750">
    <property type="entry name" value="GcrA"/>
    <property type="match status" value="1"/>
</dbReference>
<proteinExistence type="predicted"/>
<dbReference type="InterPro" id="IPR011681">
    <property type="entry name" value="GcrA"/>
</dbReference>
<dbReference type="RefSeq" id="WP_183197687.1">
    <property type="nucleotide sequence ID" value="NZ_JACIDA010000002.1"/>
</dbReference>
<accession>A0A7W6F0U4</accession>
<evidence type="ECO:0000313" key="2">
    <source>
        <dbReference type="EMBL" id="MBB3873163.1"/>
    </source>
</evidence>
<name>A0A7W6F0U4_9CAUL</name>
<comment type="caution">
    <text evidence="2">The sequence shown here is derived from an EMBL/GenBank/DDBJ whole genome shotgun (WGS) entry which is preliminary data.</text>
</comment>
<gene>
    <name evidence="2" type="ORF">GGR11_002716</name>
</gene>
<dbReference type="AlphaFoldDB" id="A0A7W6F0U4"/>
<protein>
    <submittedName>
        <fullName evidence="2">GcrA cell cycle regulator</fullName>
    </submittedName>
</protein>
<reference evidence="2 3" key="1">
    <citation type="submission" date="2020-08" db="EMBL/GenBank/DDBJ databases">
        <title>Genomic Encyclopedia of Type Strains, Phase IV (KMG-IV): sequencing the most valuable type-strain genomes for metagenomic binning, comparative biology and taxonomic classification.</title>
        <authorList>
            <person name="Goeker M."/>
        </authorList>
    </citation>
    <scope>NUCLEOTIDE SEQUENCE [LARGE SCALE GENOMIC DNA]</scope>
    <source>
        <strain evidence="2 3">DSM 14878</strain>
    </source>
</reference>